<protein>
    <submittedName>
        <fullName evidence="6">Glycoside hydrolase family 5 protein</fullName>
    </submittedName>
</protein>
<organism evidence="6 7">
    <name type="scientific">Rhodococcus oryzae</name>
    <dbReference type="NCBI Taxonomy" id="2571143"/>
    <lineage>
        <taxon>Bacteria</taxon>
        <taxon>Bacillati</taxon>
        <taxon>Actinomycetota</taxon>
        <taxon>Actinomycetes</taxon>
        <taxon>Mycobacteriales</taxon>
        <taxon>Nocardiaceae</taxon>
        <taxon>Rhodococcus</taxon>
    </lineage>
</organism>
<evidence type="ECO:0000256" key="2">
    <source>
        <dbReference type="ARBA" id="ARBA00023295"/>
    </source>
</evidence>
<name>A0ABY2RLP6_9NOCA</name>
<keyword evidence="4" id="KW-0732">Signal</keyword>
<feature type="signal peptide" evidence="4">
    <location>
        <begin position="1"/>
        <end position="27"/>
    </location>
</feature>
<evidence type="ECO:0000313" key="7">
    <source>
        <dbReference type="Proteomes" id="UP000305109"/>
    </source>
</evidence>
<evidence type="ECO:0000256" key="4">
    <source>
        <dbReference type="SAM" id="SignalP"/>
    </source>
</evidence>
<dbReference type="PANTHER" id="PTHR31308">
    <property type="match status" value="1"/>
</dbReference>
<dbReference type="GO" id="GO:0016787">
    <property type="term" value="F:hydrolase activity"/>
    <property type="evidence" value="ECO:0007669"/>
    <property type="project" value="UniProtKB-KW"/>
</dbReference>
<proteinExistence type="inferred from homology"/>
<accession>A0ABY2RLP6</accession>
<reference evidence="6 7" key="1">
    <citation type="submission" date="2019-04" db="EMBL/GenBank/DDBJ databases">
        <title>Rhodococcus oryzae sp. nov., a novel actinomycete isolated from rhizosphere soil of rice (Oryza sativa L.).</title>
        <authorList>
            <person name="Li C."/>
        </authorList>
    </citation>
    <scope>NUCLEOTIDE SEQUENCE [LARGE SCALE GENOMIC DNA]</scope>
    <source>
        <strain evidence="6 7">NEAU-CX67</strain>
    </source>
</reference>
<keyword evidence="2 3" id="KW-0326">Glycosidase</keyword>
<keyword evidence="7" id="KW-1185">Reference proteome</keyword>
<comment type="caution">
    <text evidence="6">The sequence shown here is derived from an EMBL/GenBank/DDBJ whole genome shotgun (WGS) entry which is preliminary data.</text>
</comment>
<dbReference type="InterPro" id="IPR001547">
    <property type="entry name" value="Glyco_hydro_5"/>
</dbReference>
<evidence type="ECO:0000256" key="3">
    <source>
        <dbReference type="RuleBase" id="RU361153"/>
    </source>
</evidence>
<dbReference type="Gene3D" id="3.20.20.80">
    <property type="entry name" value="Glycosidases"/>
    <property type="match status" value="1"/>
</dbReference>
<sequence length="497" mass="53721">MRSGRVLTRIVTLILLVAATAAQQVSANATPADTNGWTLPRLTVTDGTITDVTGRTVLLRGANVTQLNDYAQNDPALPATARLEPDEFARMAAHGFNVSRLTIAWSALEPTPGAFDTDYVARIREAVKDAKAQGIYTVLDMHQDAWGKAVGTPPGEACPSPLERGIGWDGAPAWATITDGWSTCNLGGMRESSPAVARSFQNFYDDTQGIQGHLVNTWARLAAEFKDEPAVVGYDLLNEPNPGLREPISAADQIGRFYQRAIAAIRQAEQGGFAHLVFFEPSAVWSALGVDALPPPHYLNDPLVVFAPHLYSGSINVDNDLPSIEDGFRLALDAAARYRAPVWAGEWAWFGDPDADVAKVDRFVDAMNEHRIGGAWWSWTQACGDPHFIHDGNTADTHKTMGNMNLIDCPSGRSAGMEERFARPLSRAYPRAAPGTLAEVTATGYTGTGTGRLEAWYPGTARPDLDTTGVTDLDLTRIDGGWRLTGTTTGTYRVAQR</sequence>
<evidence type="ECO:0000256" key="1">
    <source>
        <dbReference type="ARBA" id="ARBA00022801"/>
    </source>
</evidence>
<dbReference type="Pfam" id="PF00150">
    <property type="entry name" value="Cellulase"/>
    <property type="match status" value="1"/>
</dbReference>
<evidence type="ECO:0000313" key="6">
    <source>
        <dbReference type="EMBL" id="TJZ78089.1"/>
    </source>
</evidence>
<gene>
    <name evidence="6" type="ORF">FCG67_12450</name>
</gene>
<feature type="chain" id="PRO_5045109843" evidence="4">
    <location>
        <begin position="28"/>
        <end position="497"/>
    </location>
</feature>
<dbReference type="InterPro" id="IPR017853">
    <property type="entry name" value="GH"/>
</dbReference>
<dbReference type="PANTHER" id="PTHR31308:SF3">
    <property type="entry name" value="ENDOGLYCOCERAMIDASE"/>
    <property type="match status" value="1"/>
</dbReference>
<dbReference type="RefSeq" id="WP_136910292.1">
    <property type="nucleotide sequence ID" value="NZ_SUMD01000005.1"/>
</dbReference>
<feature type="domain" description="Glycoside hydrolase family 5" evidence="5">
    <location>
        <begin position="88"/>
        <end position="381"/>
    </location>
</feature>
<evidence type="ECO:0000259" key="5">
    <source>
        <dbReference type="Pfam" id="PF00150"/>
    </source>
</evidence>
<dbReference type="PROSITE" id="PS00659">
    <property type="entry name" value="GLYCOSYL_HYDROL_F5"/>
    <property type="match status" value="1"/>
</dbReference>
<dbReference type="EMBL" id="SUMD01000005">
    <property type="protein sequence ID" value="TJZ78089.1"/>
    <property type="molecule type" value="Genomic_DNA"/>
</dbReference>
<keyword evidence="1 3" id="KW-0378">Hydrolase</keyword>
<dbReference type="Proteomes" id="UP000305109">
    <property type="component" value="Unassembled WGS sequence"/>
</dbReference>
<dbReference type="InterPro" id="IPR018087">
    <property type="entry name" value="Glyco_hydro_5_CS"/>
</dbReference>
<comment type="similarity">
    <text evidence="3">Belongs to the glycosyl hydrolase 5 (cellulase A) family.</text>
</comment>
<dbReference type="InterPro" id="IPR052066">
    <property type="entry name" value="Glycosphingolipid_Hydrolases"/>
</dbReference>
<dbReference type="SUPFAM" id="SSF51445">
    <property type="entry name" value="(Trans)glycosidases"/>
    <property type="match status" value="1"/>
</dbReference>